<keyword evidence="1" id="KW-0560">Oxidoreductase</keyword>
<dbReference type="PANTHER" id="PTHR42949:SF3">
    <property type="entry name" value="ANAEROBIC GLYCEROL-3-PHOSPHATE DEHYDROGENASE SUBUNIT B"/>
    <property type="match status" value="1"/>
</dbReference>
<dbReference type="InterPro" id="IPR017224">
    <property type="entry name" value="Opine_Oxase_asu/HCN_bsu"/>
</dbReference>
<evidence type="ECO:0000313" key="4">
    <source>
        <dbReference type="EMBL" id="SEF64899.1"/>
    </source>
</evidence>
<protein>
    <submittedName>
        <fullName evidence="4">NADPH-dependent 2,4-dienoyl-CoA reductase, sulfur reductase</fullName>
    </submittedName>
</protein>
<accession>A0A1H5TQ45</accession>
<dbReference type="InterPro" id="IPR051691">
    <property type="entry name" value="Metab_Enz_Cyan_OpOx_G3PDH"/>
</dbReference>
<dbReference type="Gene3D" id="1.10.10.1100">
    <property type="entry name" value="BFD-like [2Fe-2S]-binding domain"/>
    <property type="match status" value="1"/>
</dbReference>
<dbReference type="Pfam" id="PF17806">
    <property type="entry name" value="SO_alpha_A3"/>
    <property type="match status" value="1"/>
</dbReference>
<dbReference type="OrthoDB" id="9801699at2"/>
<dbReference type="Pfam" id="PF07992">
    <property type="entry name" value="Pyr_redox_2"/>
    <property type="match status" value="1"/>
</dbReference>
<dbReference type="InterPro" id="IPR023753">
    <property type="entry name" value="FAD/NAD-binding_dom"/>
</dbReference>
<evidence type="ECO:0000313" key="5">
    <source>
        <dbReference type="Proteomes" id="UP000236745"/>
    </source>
</evidence>
<keyword evidence="5" id="KW-1185">Reference proteome</keyword>
<organism evidence="4 5">
    <name type="scientific">Marinobacterium lutimaris</name>
    <dbReference type="NCBI Taxonomy" id="568106"/>
    <lineage>
        <taxon>Bacteria</taxon>
        <taxon>Pseudomonadati</taxon>
        <taxon>Pseudomonadota</taxon>
        <taxon>Gammaproteobacteria</taxon>
        <taxon>Oceanospirillales</taxon>
        <taxon>Oceanospirillaceae</taxon>
        <taxon>Marinobacterium</taxon>
    </lineage>
</organism>
<dbReference type="SUPFAM" id="SSF51905">
    <property type="entry name" value="FAD/NAD(P)-binding domain"/>
    <property type="match status" value="1"/>
</dbReference>
<dbReference type="PIRSF" id="PIRSF037495">
    <property type="entry name" value="Opine_OX_OoxA/HcnB"/>
    <property type="match status" value="1"/>
</dbReference>
<dbReference type="Gene3D" id="3.50.50.60">
    <property type="entry name" value="FAD/NAD(P)-binding domain"/>
    <property type="match status" value="3"/>
</dbReference>
<dbReference type="CDD" id="cd19946">
    <property type="entry name" value="GlpA-like_Fer2_BFD-like"/>
    <property type="match status" value="1"/>
</dbReference>
<dbReference type="InterPro" id="IPR036188">
    <property type="entry name" value="FAD/NAD-bd_sf"/>
</dbReference>
<proteinExistence type="predicted"/>
<feature type="domain" description="FAD/NAD(P)-binding" evidence="2">
    <location>
        <begin position="3"/>
        <end position="311"/>
    </location>
</feature>
<dbReference type="AlphaFoldDB" id="A0A1H5TQ45"/>
<dbReference type="PRINTS" id="PR00368">
    <property type="entry name" value="FADPNR"/>
</dbReference>
<dbReference type="RefSeq" id="WP_104001166.1">
    <property type="nucleotide sequence ID" value="NZ_FNVQ01000001.1"/>
</dbReference>
<dbReference type="InterPro" id="IPR041117">
    <property type="entry name" value="SoxA_A3"/>
</dbReference>
<gene>
    <name evidence="4" type="ORF">SAMN05444390_101139</name>
</gene>
<evidence type="ECO:0000259" key="2">
    <source>
        <dbReference type="Pfam" id="PF07992"/>
    </source>
</evidence>
<dbReference type="EMBL" id="FNVQ01000001">
    <property type="protein sequence ID" value="SEF64899.1"/>
    <property type="molecule type" value="Genomic_DNA"/>
</dbReference>
<dbReference type="PRINTS" id="PR00469">
    <property type="entry name" value="PNDRDTASEII"/>
</dbReference>
<evidence type="ECO:0000256" key="1">
    <source>
        <dbReference type="ARBA" id="ARBA00023002"/>
    </source>
</evidence>
<name>A0A1H5TQ45_9GAMM</name>
<dbReference type="Proteomes" id="UP000236745">
    <property type="component" value="Unassembled WGS sequence"/>
</dbReference>
<reference evidence="4 5" key="1">
    <citation type="submission" date="2016-10" db="EMBL/GenBank/DDBJ databases">
        <authorList>
            <person name="de Groot N.N."/>
        </authorList>
    </citation>
    <scope>NUCLEOTIDE SEQUENCE [LARGE SCALE GENOMIC DNA]</scope>
    <source>
        <strain evidence="4 5">DSM 22012</strain>
    </source>
</reference>
<dbReference type="GO" id="GO:0016491">
    <property type="term" value="F:oxidoreductase activity"/>
    <property type="evidence" value="ECO:0007669"/>
    <property type="project" value="UniProtKB-KW"/>
</dbReference>
<dbReference type="PANTHER" id="PTHR42949">
    <property type="entry name" value="ANAEROBIC GLYCEROL-3-PHOSPHATE DEHYDROGENASE SUBUNIT B"/>
    <property type="match status" value="1"/>
</dbReference>
<sequence>MKYDLVIIGAGPAGMSAAIEASGLGLSCLLLDEQPRGGGQIYRNAGHQRLSDKQILGPEYQAGVPLLEAFKASQCEHITGATAWQIEPKGEVFYSVAGKSQAVSADRVLIASGAQERPMPIPGWTLPGVMTAGGAQTLLKNSGLAAEDAVFAGCGPLLYLIVWQYVKAGVNVKAVLDTTESGNYVAAAKEIGAAWSGRSYLKKGLKLISDIKAAGVTIHKHVDQIAAIADDQQKLTAVSFSGKSGRHKLDTDHLFLHQGVIPQVNLAMASGCKHHWNDQQLCWTPETDAWGQSNEERLFIAGDGLGIGGAVAAALRGRLAALQIASLSGNLDASARDSRAQPIRKALDKELAFRPFLDVLYRPAEQFRSPPESETVICRCEEVRLSELKAATEKGCLGPNQLKSFTRCGMGPCQGRQCGITVSETLSRLTKRPVEETGYYRLRAPVKPLNLSELASLKDEN</sequence>
<feature type="domain" description="SoxA A3" evidence="3">
    <location>
        <begin position="377"/>
        <end position="455"/>
    </location>
</feature>
<evidence type="ECO:0000259" key="3">
    <source>
        <dbReference type="Pfam" id="PF17806"/>
    </source>
</evidence>
<dbReference type="InterPro" id="IPR041854">
    <property type="entry name" value="BFD-like_2Fe2S-bd_dom_sf"/>
</dbReference>